<proteinExistence type="predicted"/>
<organism evidence="1 2">
    <name type="scientific">Polymorphospora lycopeni</name>
    <dbReference type="NCBI Taxonomy" id="3140240"/>
    <lineage>
        <taxon>Bacteria</taxon>
        <taxon>Bacillati</taxon>
        <taxon>Actinomycetota</taxon>
        <taxon>Actinomycetes</taxon>
        <taxon>Micromonosporales</taxon>
        <taxon>Micromonosporaceae</taxon>
        <taxon>Polymorphospora</taxon>
    </lineage>
</organism>
<sequence length="121" mass="13097">RLGATAAALAERYGGDPRRLRTAARRDPAAERALLRELPGVDDGVIDLFFRDVQVLWPEIGPFADRNALTAARRLGLGSSAQDLADLTGRRESEKLAWLVGALARIELDGSYAQARQLATA</sequence>
<protein>
    <submittedName>
        <fullName evidence="1">Uncharacterized protein</fullName>
    </submittedName>
</protein>
<evidence type="ECO:0000313" key="1">
    <source>
        <dbReference type="EMBL" id="MFB6398668.1"/>
    </source>
</evidence>
<reference evidence="1 2" key="1">
    <citation type="submission" date="2024-04" db="EMBL/GenBank/DDBJ databases">
        <title>Polymorphospora sp. isolated from Baiyangdian Lake in Xiong'an New Area.</title>
        <authorList>
            <person name="Zhang X."/>
            <person name="Liu J."/>
        </authorList>
    </citation>
    <scope>NUCLEOTIDE SEQUENCE [LARGE SCALE GENOMIC DNA]</scope>
    <source>
        <strain evidence="1 2">2-325</strain>
    </source>
</reference>
<dbReference type="EMBL" id="JBCGDC010000346">
    <property type="protein sequence ID" value="MFB6398668.1"/>
    <property type="molecule type" value="Genomic_DNA"/>
</dbReference>
<accession>A0ABV5D326</accession>
<comment type="caution">
    <text evidence="1">The sequence shown here is derived from an EMBL/GenBank/DDBJ whole genome shotgun (WGS) entry which is preliminary data.</text>
</comment>
<evidence type="ECO:0000313" key="2">
    <source>
        <dbReference type="Proteomes" id="UP001582793"/>
    </source>
</evidence>
<feature type="non-terminal residue" evidence="1">
    <location>
        <position position="1"/>
    </location>
</feature>
<dbReference type="Proteomes" id="UP001582793">
    <property type="component" value="Unassembled WGS sequence"/>
</dbReference>
<gene>
    <name evidence="1" type="ORF">AAFH96_37285</name>
</gene>
<keyword evidence="2" id="KW-1185">Reference proteome</keyword>
<name>A0ABV5D326_9ACTN</name>